<gene>
    <name evidence="3" type="ORF">BPP43_01315</name>
</gene>
<keyword evidence="2" id="KW-0472">Membrane</keyword>
<keyword evidence="2" id="KW-0812">Transmembrane</keyword>
<dbReference type="Proteomes" id="UP000010793">
    <property type="component" value="Chromosome"/>
</dbReference>
<sequence>MNKIINSNLLSKYFYIKQKEIFISFLKRVADFTPSVLVGLFILVITAKLYGRENSTIGVVSIFICGLMRQSFTASNYPLVAFRILLLGFLATIAEQNIFLIIILNFVVPFLIVFLLSDDFVPRGYFIYGFAYVIFQAYNIPIENISLRMESIGFALIIIFIFLSLNKIITKNNNNALASKCIGIINKKLLLLCSKKCDLKKIDDLFSSIKLYTSSIYTDSLKRNSIMSNKNINDFEFVLFLEEINQLIEKEYKNINNLIDSDFDYFSNLYKLLENIREFLKNDITKKEEEFNSITKQIKTFNDNYTLSDENKNYEWLYVLRKLDNILHNMFENRADDLEIEKEFYLKFRIIKKEFNINKCHFRFALKMGIIMCITFTIRYFLPEKIAIRGYWLPILSYIMMYPFYEDVKANLKINLIGNIIGVLIFGAVFRYMPYYMIIPFIGLCFVLSLASINTLFKKIYGTMSALISSFPYMTKLLSTSSRVGFIMIALFIVWLFDNFIMKTESHKGMVDKISELIEIDTMIINQMKRVINSEDTSSYLYEILLKAYMIKNNIIIHEKNQTKYKGTPITDSLIEANRKFIVEAEQLIYLLKKYNRKEDKNNMLMFIENISFILENIAKLFKNEIDDFNSKDLKEPIKTDSYIFYRLQNCFDSINSVNASIKDNMNNIF</sequence>
<dbReference type="KEGG" id="bpip:BPP43_01315"/>
<name>A0A3B6VI68_BRAPL</name>
<evidence type="ECO:0000313" key="4">
    <source>
        <dbReference type="Proteomes" id="UP000010793"/>
    </source>
</evidence>
<dbReference type="RefSeq" id="WP_015273921.1">
    <property type="nucleotide sequence ID" value="NC_019908.1"/>
</dbReference>
<feature type="transmembrane region" description="Helical" evidence="2">
    <location>
        <begin position="98"/>
        <end position="117"/>
    </location>
</feature>
<feature type="transmembrane region" description="Helical" evidence="2">
    <location>
        <begin position="412"/>
        <end position="430"/>
    </location>
</feature>
<feature type="transmembrane region" description="Helical" evidence="2">
    <location>
        <begin position="388"/>
        <end position="405"/>
    </location>
</feature>
<dbReference type="AlphaFoldDB" id="A0A3B6VI68"/>
<feature type="coiled-coil region" evidence="1">
    <location>
        <begin position="241"/>
        <end position="297"/>
    </location>
</feature>
<evidence type="ECO:0000256" key="2">
    <source>
        <dbReference type="SAM" id="Phobius"/>
    </source>
</evidence>
<evidence type="ECO:0000313" key="3">
    <source>
        <dbReference type="EMBL" id="AGA65611.1"/>
    </source>
</evidence>
<feature type="transmembrane region" description="Helical" evidence="2">
    <location>
        <begin position="124"/>
        <end position="140"/>
    </location>
</feature>
<feature type="transmembrane region" description="Helical" evidence="2">
    <location>
        <begin position="364"/>
        <end position="382"/>
    </location>
</feature>
<feature type="transmembrane region" description="Helical" evidence="2">
    <location>
        <begin position="32"/>
        <end position="51"/>
    </location>
</feature>
<feature type="transmembrane region" description="Helical" evidence="2">
    <location>
        <begin position="152"/>
        <end position="170"/>
    </location>
</feature>
<accession>A0A3B6VI68</accession>
<dbReference type="EMBL" id="CP002873">
    <property type="protein sequence ID" value="AGA65611.1"/>
    <property type="molecule type" value="Genomic_DNA"/>
</dbReference>
<feature type="transmembrane region" description="Helical" evidence="2">
    <location>
        <begin position="436"/>
        <end position="457"/>
    </location>
</feature>
<reference evidence="3 4" key="1">
    <citation type="journal article" date="2013" name="Genome Announc.">
        <title>Complete Genome Sequence of the Porcine Strain Brachyspira pilosicoli P43/6/78(T.).</title>
        <authorList>
            <person name="Lin C."/>
            <person name="den Bakker H.C."/>
            <person name="Suzuki H."/>
            <person name="Lefebure T."/>
            <person name="Ponnala L."/>
            <person name="Sun Q."/>
            <person name="Stanhope M.J."/>
            <person name="Wiedmann M."/>
            <person name="Duhamel G.E."/>
        </authorList>
    </citation>
    <scope>NUCLEOTIDE SEQUENCE [LARGE SCALE GENOMIC DNA]</scope>
    <source>
        <strain evidence="3 4">P43/6/78</strain>
    </source>
</reference>
<evidence type="ECO:0008006" key="5">
    <source>
        <dbReference type="Google" id="ProtNLM"/>
    </source>
</evidence>
<protein>
    <recommendedName>
        <fullName evidence="5">FUSC family protein</fullName>
    </recommendedName>
</protein>
<evidence type="ECO:0000256" key="1">
    <source>
        <dbReference type="SAM" id="Coils"/>
    </source>
</evidence>
<keyword evidence="4" id="KW-1185">Reference proteome</keyword>
<feature type="transmembrane region" description="Helical" evidence="2">
    <location>
        <begin position="72"/>
        <end position="92"/>
    </location>
</feature>
<keyword evidence="1" id="KW-0175">Coiled coil</keyword>
<keyword evidence="2" id="KW-1133">Transmembrane helix</keyword>
<organism evidence="3 4">
    <name type="scientific">Brachyspira pilosicoli P43/6/78</name>
    <dbReference type="NCBI Taxonomy" id="1042417"/>
    <lineage>
        <taxon>Bacteria</taxon>
        <taxon>Pseudomonadati</taxon>
        <taxon>Spirochaetota</taxon>
        <taxon>Spirochaetia</taxon>
        <taxon>Brachyspirales</taxon>
        <taxon>Brachyspiraceae</taxon>
        <taxon>Brachyspira</taxon>
    </lineage>
</organism>
<proteinExistence type="predicted"/>
<feature type="transmembrane region" description="Helical" evidence="2">
    <location>
        <begin position="477"/>
        <end position="497"/>
    </location>
</feature>